<dbReference type="AlphaFoldDB" id="A0A0N1PEZ0"/>
<evidence type="ECO:0000256" key="1">
    <source>
        <dbReference type="SAM" id="MobiDB-lite"/>
    </source>
</evidence>
<proteinExistence type="predicted"/>
<organism evidence="2 3">
    <name type="scientific">Papilio xuthus</name>
    <name type="common">Asian swallowtail butterfly</name>
    <dbReference type="NCBI Taxonomy" id="66420"/>
    <lineage>
        <taxon>Eukaryota</taxon>
        <taxon>Metazoa</taxon>
        <taxon>Ecdysozoa</taxon>
        <taxon>Arthropoda</taxon>
        <taxon>Hexapoda</taxon>
        <taxon>Insecta</taxon>
        <taxon>Pterygota</taxon>
        <taxon>Neoptera</taxon>
        <taxon>Endopterygota</taxon>
        <taxon>Lepidoptera</taxon>
        <taxon>Glossata</taxon>
        <taxon>Ditrysia</taxon>
        <taxon>Papilionoidea</taxon>
        <taxon>Papilionidae</taxon>
        <taxon>Papilioninae</taxon>
        <taxon>Papilio</taxon>
    </lineage>
</organism>
<sequence length="118" mass="12865">MAYISCISVFPQARLLVYGCDWLTRGLVPDGAVINSTGHRDTADIRVRTNTGISETVCSCTSERNRLTCDAASVGHLHGEHRVTLRRRDRGACAPHPPLRPRYPRPSHPGALTAPHAA</sequence>
<dbReference type="EMBL" id="KQ459037">
    <property type="protein sequence ID" value="KPJ04278.1"/>
    <property type="molecule type" value="Genomic_DNA"/>
</dbReference>
<evidence type="ECO:0000313" key="3">
    <source>
        <dbReference type="Proteomes" id="UP000053268"/>
    </source>
</evidence>
<evidence type="ECO:0000313" key="2">
    <source>
        <dbReference type="EMBL" id="KPJ04278.1"/>
    </source>
</evidence>
<feature type="compositionally biased region" description="Pro residues" evidence="1">
    <location>
        <begin position="95"/>
        <end position="107"/>
    </location>
</feature>
<dbReference type="Proteomes" id="UP000053268">
    <property type="component" value="Unassembled WGS sequence"/>
</dbReference>
<gene>
    <name evidence="2" type="ORF">RR46_01562</name>
</gene>
<name>A0A0N1PEZ0_PAPXU</name>
<protein>
    <submittedName>
        <fullName evidence="2">Uncharacterized protein</fullName>
    </submittedName>
</protein>
<keyword evidence="3" id="KW-1185">Reference proteome</keyword>
<feature type="region of interest" description="Disordered" evidence="1">
    <location>
        <begin position="87"/>
        <end position="118"/>
    </location>
</feature>
<reference evidence="2 3" key="1">
    <citation type="journal article" date="2015" name="Nat. Commun.">
        <title>Outbred genome sequencing and CRISPR/Cas9 gene editing in butterflies.</title>
        <authorList>
            <person name="Li X."/>
            <person name="Fan D."/>
            <person name="Zhang W."/>
            <person name="Liu G."/>
            <person name="Zhang L."/>
            <person name="Zhao L."/>
            <person name="Fang X."/>
            <person name="Chen L."/>
            <person name="Dong Y."/>
            <person name="Chen Y."/>
            <person name="Ding Y."/>
            <person name="Zhao R."/>
            <person name="Feng M."/>
            <person name="Zhu Y."/>
            <person name="Feng Y."/>
            <person name="Jiang X."/>
            <person name="Zhu D."/>
            <person name="Xiang H."/>
            <person name="Feng X."/>
            <person name="Li S."/>
            <person name="Wang J."/>
            <person name="Zhang G."/>
            <person name="Kronforst M.R."/>
            <person name="Wang W."/>
        </authorList>
    </citation>
    <scope>NUCLEOTIDE SEQUENCE [LARGE SCALE GENOMIC DNA]</scope>
    <source>
        <strain evidence="2">Ya'a_city_454_Px</strain>
        <tissue evidence="2">Whole body</tissue>
    </source>
</reference>
<accession>A0A0N1PEZ0</accession>